<proteinExistence type="predicted"/>
<keyword evidence="3" id="KW-1185">Reference proteome</keyword>
<sequence>MKNKQKIIIWLMLLALLFAEVAQLVSVGSQIAWAQETSESLETTKNQENSASTQLQSGETTETSQTQAQTSSQQEENEGSSKTRISTEETVAESSTKEEAASQTLKTSIQTQAGNVDDNPGASVAFGEAKNYWLNEITNRFATAKLGNYVGAKVNVRFYLPCDNAPVTKLYSDSRTYYWLYKSNVYFTGVDFDGGGDGITITGNTSLATLDGVTYNYFNFFIERKKAGKVTFPSLTFMCSGDVQADEYAWTNEWSWNKVDYYEKASKDVTLTGLTCDLESGDMPSQYSWIYDKWRKASIQTIANNLSNALKSNYRKLGKNVNDTVNFTVESKASESIQDTVTFSGDYVSDLSQFQVNLSSNFSNYVQLEKTGSTGTQINYRMKRIKAGDVTGNCSLTLNTRHDAEGRTMSIYDGSLFYWALPITNIPLDSISVDFTDDQQIWADPLEQTIVLGAGVFLSEIPDVSKMITNVRLEDGTPLNASEYTAQIVSCPTFDNMAITEKIVVELTRKTTGVVSTVNVPVKMSWGNTIQLRGVGNHTTGAYTLHKAGGSYYVRSSYGENKGYVTSGIHNYFTGTPYQSITLLRGTGRIDQLNSTYYKEFNGEVTTNEVVNSFSAQQEVQIGDVVKIWHKEQHRNTFSHNGSYNIKYADEGEGETYFAVTDGGFVPYRLNKLEPKEMTISTTTSNSELDQKKGDMIDFKGMSGNGLKVSKITEYPDRSNMGTSKGKVLVEETISNVTHTYEYEVSFKVTDDRQIWADPVEQTIELGTWTGELAVDKMVTNVRLDDGTVLDSSEYTAKVAWAPNLDNLTVTDKIEVELTRNATQAVTKVQVPVKVTWGNTIQLRGVSNKTTGAYTLHKIGDSYYIRSSYGENKNYAPAGIHNSFVGTPYQSITLLRGTGRIDQLASTYDQKFNGDETTDDIVNNFGTNKQQLVQVGDVVKIWHKEQWRNTYVKNGAEINYLPKDEAVAYFAVTEKGFEPYRLNQLEPKEMTILSTMTDEELDKQAGDMIDFKGMNGNGLKVSKITEYPDRSKTGTSKGKVLVEETIANVTRTYEYEVTFHVLADLNVSAKQIADIPLGTTLSNDAKEYVTVTSTPEDEGQLTFEWVSDPISGMAVGTHQATVRVTSPTYQISKEITIDYKVLYGNTIVMGNNSTIALSLLTNGGAPKLVASSSSTESKLSLRPSIGIYRNSLVNSLTSLKTDTVYQKPEQLAETWNSSMANQNYSYGDVLVASAFNRDDTSWSLRGAETYVSRNEMLVKESEGYDDAFYELTPTGYSLLHINRLTSKLQEIEQGTTEEELDKRVSEFLSTENYDNIQVKGFSMYPDTSKVGGSTSIITVSETLKSGGTFDYEYPVSFLIKAPNLTLTTNLSVTNLSRTEEETKVGDELLYVYTLTNDSPIGLLKAGNLSVALPEGLETETPSDLTVPLTELAVGETVTHQFKVKVTEKALDQNPVVKVTGKATNESTVEQEIPETTVEVPGSLVSGFDPSEINLTIPTKMNFGAEKDQIISPVYKMENNSTTPVEVMVDQFTPDQNLKGKNLLLNVTSEGQSVTLYENEQGINQLQFLLTLGSEEIKQLSFSGSVNQQTEVSKSSSTLRLRFKTIK</sequence>
<evidence type="ECO:0000313" key="2">
    <source>
        <dbReference type="EMBL" id="MBO0482460.1"/>
    </source>
</evidence>
<dbReference type="Proteomes" id="UP000664832">
    <property type="component" value="Unassembled WGS sequence"/>
</dbReference>
<organism evidence="2 3">
    <name type="scientific">Candidatus Enterococcus courvalinii</name>
    <dbReference type="NCBI Taxonomy" id="2815329"/>
    <lineage>
        <taxon>Bacteria</taxon>
        <taxon>Bacillati</taxon>
        <taxon>Bacillota</taxon>
        <taxon>Bacilli</taxon>
        <taxon>Lactobacillales</taxon>
        <taxon>Enterococcaceae</taxon>
        <taxon>Enterococcus</taxon>
    </lineage>
</organism>
<feature type="region of interest" description="Disordered" evidence="1">
    <location>
        <begin position="41"/>
        <end position="116"/>
    </location>
</feature>
<dbReference type="EMBL" id="JAFLWI010000013">
    <property type="protein sequence ID" value="MBO0482460.1"/>
    <property type="molecule type" value="Genomic_DNA"/>
</dbReference>
<feature type="compositionally biased region" description="Polar residues" evidence="1">
    <location>
        <begin position="101"/>
        <end position="114"/>
    </location>
</feature>
<evidence type="ECO:0000313" key="3">
    <source>
        <dbReference type="Proteomes" id="UP000664832"/>
    </source>
</evidence>
<reference evidence="2 3" key="1">
    <citation type="submission" date="2021-03" db="EMBL/GenBank/DDBJ databases">
        <title>Enterococcal diversity collection.</title>
        <authorList>
            <person name="Gilmore M.S."/>
            <person name="Schwartzman J."/>
            <person name="Van Tyne D."/>
            <person name="Martin M."/>
            <person name="Earl A.M."/>
            <person name="Manson A.L."/>
            <person name="Straub T."/>
            <person name="Salamzade R."/>
            <person name="Saavedra J."/>
            <person name="Lebreton F."/>
            <person name="Prichula J."/>
            <person name="Schaufler K."/>
            <person name="Gaca A."/>
            <person name="Sgardioli B."/>
            <person name="Wagenaar J."/>
            <person name="Strong T."/>
        </authorList>
    </citation>
    <scope>NUCLEOTIDE SEQUENCE [LARGE SCALE GENOMIC DNA]</scope>
    <source>
        <strain evidence="2 3">MSG2901</strain>
    </source>
</reference>
<protein>
    <submittedName>
        <fullName evidence="2">Uncharacterized protein</fullName>
    </submittedName>
</protein>
<gene>
    <name evidence="2" type="ORF">JZO71_09005</name>
</gene>
<feature type="compositionally biased region" description="Polar residues" evidence="1">
    <location>
        <begin position="41"/>
        <end position="51"/>
    </location>
</feature>
<dbReference type="RefSeq" id="WP_206899170.1">
    <property type="nucleotide sequence ID" value="NZ_JAFLWI010000013.1"/>
</dbReference>
<comment type="caution">
    <text evidence="2">The sequence shown here is derived from an EMBL/GenBank/DDBJ whole genome shotgun (WGS) entry which is preliminary data.</text>
</comment>
<name>A0ABS3I2B4_9ENTE</name>
<feature type="compositionally biased region" description="Low complexity" evidence="1">
    <location>
        <begin position="52"/>
        <end position="74"/>
    </location>
</feature>
<evidence type="ECO:0000256" key="1">
    <source>
        <dbReference type="SAM" id="MobiDB-lite"/>
    </source>
</evidence>
<accession>A0ABS3I2B4</accession>